<reference evidence="2" key="1">
    <citation type="submission" date="2016-10" db="EMBL/GenBank/DDBJ databases">
        <authorList>
            <person name="Varghese N."/>
            <person name="Submissions S."/>
        </authorList>
    </citation>
    <scope>NUCLEOTIDE SEQUENCE [LARGE SCALE GENOMIC DNA]</scope>
    <source>
        <strain evidence="2">DSM 26893</strain>
    </source>
</reference>
<dbReference type="RefSeq" id="WP_139210069.1">
    <property type="nucleotide sequence ID" value="NZ_FOCM01000005.1"/>
</dbReference>
<accession>A0A1H8HVC9</accession>
<evidence type="ECO:0000313" key="2">
    <source>
        <dbReference type="Proteomes" id="UP000199372"/>
    </source>
</evidence>
<dbReference type="EMBL" id="FOCM01000005">
    <property type="protein sequence ID" value="SEN60340.1"/>
    <property type="molecule type" value="Genomic_DNA"/>
</dbReference>
<evidence type="ECO:0000313" key="1">
    <source>
        <dbReference type="EMBL" id="SEN60340.1"/>
    </source>
</evidence>
<organism evidence="1 2">
    <name type="scientific">Palleronia pelagia</name>
    <dbReference type="NCBI Taxonomy" id="387096"/>
    <lineage>
        <taxon>Bacteria</taxon>
        <taxon>Pseudomonadati</taxon>
        <taxon>Pseudomonadota</taxon>
        <taxon>Alphaproteobacteria</taxon>
        <taxon>Rhodobacterales</taxon>
        <taxon>Roseobacteraceae</taxon>
        <taxon>Palleronia</taxon>
    </lineage>
</organism>
<dbReference type="Proteomes" id="UP000199372">
    <property type="component" value="Unassembled WGS sequence"/>
</dbReference>
<proteinExistence type="predicted"/>
<name>A0A1H8HVC9_9RHOB</name>
<dbReference type="OrthoDB" id="7868346at2"/>
<protein>
    <submittedName>
        <fullName evidence="1">Uncharacterized protein</fullName>
    </submittedName>
</protein>
<keyword evidence="2" id="KW-1185">Reference proteome</keyword>
<dbReference type="AlphaFoldDB" id="A0A1H8HVC9"/>
<gene>
    <name evidence="1" type="ORF">SAMN04488011_10523</name>
</gene>
<sequence>MKISNPLAVLRSIFPQHAPEAATGFAARWSRAFARDEELMGDLIVHGGLMVTQPVQMDQGFPSPAPIDPYRLAYEAGRRDLAVQLLSAGNVTHTDIQNMLKEQRYDD</sequence>